<dbReference type="AlphaFoldDB" id="A0A544QWF3"/>
<dbReference type="Gene3D" id="1.10.510.10">
    <property type="entry name" value="Transferase(Phosphotransferase) domain 1"/>
    <property type="match status" value="1"/>
</dbReference>
<keyword evidence="9" id="KW-1185">Reference proteome</keyword>
<evidence type="ECO:0000256" key="3">
    <source>
        <dbReference type="ARBA" id="ARBA00022741"/>
    </source>
</evidence>
<organism evidence="8 9">
    <name type="scientific">Peptacetobacter hominis</name>
    <dbReference type="NCBI Taxonomy" id="2743610"/>
    <lineage>
        <taxon>Bacteria</taxon>
        <taxon>Bacillati</taxon>
        <taxon>Bacillota</taxon>
        <taxon>Clostridia</taxon>
        <taxon>Peptostreptococcales</taxon>
        <taxon>Peptostreptococcaceae</taxon>
        <taxon>Peptacetobacter</taxon>
    </lineage>
</organism>
<evidence type="ECO:0000256" key="1">
    <source>
        <dbReference type="ARBA" id="ARBA00012513"/>
    </source>
</evidence>
<dbReference type="InterPro" id="IPR050660">
    <property type="entry name" value="NEK_Ser/Thr_kinase"/>
</dbReference>
<dbReference type="PANTHER" id="PTHR43671:SF13">
    <property type="entry name" value="SERINE_THREONINE-PROTEIN KINASE NEK2"/>
    <property type="match status" value="1"/>
</dbReference>
<keyword evidence="5" id="KW-0067">ATP-binding</keyword>
<dbReference type="InterPro" id="IPR000719">
    <property type="entry name" value="Prot_kinase_dom"/>
</dbReference>
<keyword evidence="8" id="KW-0723">Serine/threonine-protein kinase</keyword>
<evidence type="ECO:0000256" key="5">
    <source>
        <dbReference type="ARBA" id="ARBA00022840"/>
    </source>
</evidence>
<evidence type="ECO:0000313" key="8">
    <source>
        <dbReference type="EMBL" id="TQQ85022.1"/>
    </source>
</evidence>
<sequence length="339" mass="39283">MIGNRYILDAREESIDENRLYQARDVLEEEKVFLKIINANRYIKKDFIENLIDISTTVNDLGNRYILKLKNIGIHYKDNGEYCYYMAYEYIDGVELSELIAGNYLHPEAIMNISVEILKALESIHSIDCGMHGMYDFGYHGSLKMNDIIVDKNYNVKIADFGITAANRGENIRAKGNYQYMSAPQICINYTDKESDLFAFGIILYEMIFKRRPFGTAKNEKDMLSRIDRGPDYRNIKVQKSYEKLVEIDKRLLSRKNKFKDCKEAIVELTGVLYQNTVETERIEVPENTSIIDLRLIENENKLIKEEQLRQMNRKIGVIKRSAAAMIIVAAILLAVGMY</sequence>
<keyword evidence="6" id="KW-0812">Transmembrane</keyword>
<dbReference type="GO" id="GO:0004674">
    <property type="term" value="F:protein serine/threonine kinase activity"/>
    <property type="evidence" value="ECO:0007669"/>
    <property type="project" value="UniProtKB-KW"/>
</dbReference>
<accession>A0A544QWF3</accession>
<keyword evidence="3" id="KW-0547">Nucleotide-binding</keyword>
<dbReference type="EC" id="2.7.11.1" evidence="1"/>
<evidence type="ECO:0000259" key="7">
    <source>
        <dbReference type="PROSITE" id="PS50011"/>
    </source>
</evidence>
<reference evidence="8 9" key="1">
    <citation type="submission" date="2019-02" db="EMBL/GenBank/DDBJ databases">
        <title>Peptostreptococcaceae bacterium ZHW00191 nov., a new bacterium isolated from the human gut.</title>
        <authorList>
            <person name="Zhou H.-W."/>
            <person name="Chen X.-J."/>
        </authorList>
    </citation>
    <scope>NUCLEOTIDE SEQUENCE [LARGE SCALE GENOMIC DNA]</scope>
    <source>
        <strain evidence="8 9">ZHW00191</strain>
    </source>
</reference>
<gene>
    <name evidence="8" type="ORF">EXD82_04030</name>
</gene>
<dbReference type="SUPFAM" id="SSF56112">
    <property type="entry name" value="Protein kinase-like (PK-like)"/>
    <property type="match status" value="1"/>
</dbReference>
<protein>
    <recommendedName>
        <fullName evidence="1">non-specific serine/threonine protein kinase</fullName>
        <ecNumber evidence="1">2.7.11.1</ecNumber>
    </recommendedName>
</protein>
<dbReference type="SMART" id="SM00220">
    <property type="entry name" value="S_TKc"/>
    <property type="match status" value="1"/>
</dbReference>
<dbReference type="GO" id="GO:0005524">
    <property type="term" value="F:ATP binding"/>
    <property type="evidence" value="ECO:0007669"/>
    <property type="project" value="UniProtKB-KW"/>
</dbReference>
<keyword evidence="6" id="KW-1133">Transmembrane helix</keyword>
<keyword evidence="6" id="KW-0472">Membrane</keyword>
<dbReference type="Pfam" id="PF00069">
    <property type="entry name" value="Pkinase"/>
    <property type="match status" value="1"/>
</dbReference>
<evidence type="ECO:0000256" key="6">
    <source>
        <dbReference type="SAM" id="Phobius"/>
    </source>
</evidence>
<evidence type="ECO:0000256" key="2">
    <source>
        <dbReference type="ARBA" id="ARBA00022679"/>
    </source>
</evidence>
<feature type="domain" description="Protein kinase" evidence="7">
    <location>
        <begin position="1"/>
        <end position="273"/>
    </location>
</feature>
<evidence type="ECO:0000256" key="4">
    <source>
        <dbReference type="ARBA" id="ARBA00022777"/>
    </source>
</evidence>
<dbReference type="Proteomes" id="UP000317863">
    <property type="component" value="Unassembled WGS sequence"/>
</dbReference>
<name>A0A544QWF3_9FIRM</name>
<evidence type="ECO:0000313" key="9">
    <source>
        <dbReference type="Proteomes" id="UP000317863"/>
    </source>
</evidence>
<dbReference type="EMBL" id="SGJB01000005">
    <property type="protein sequence ID" value="TQQ85022.1"/>
    <property type="molecule type" value="Genomic_DNA"/>
</dbReference>
<keyword evidence="4 8" id="KW-0418">Kinase</keyword>
<comment type="caution">
    <text evidence="8">The sequence shown here is derived from an EMBL/GenBank/DDBJ whole genome shotgun (WGS) entry which is preliminary data.</text>
</comment>
<proteinExistence type="predicted"/>
<dbReference type="PANTHER" id="PTHR43671">
    <property type="entry name" value="SERINE/THREONINE-PROTEIN KINASE NEK"/>
    <property type="match status" value="1"/>
</dbReference>
<dbReference type="PROSITE" id="PS50011">
    <property type="entry name" value="PROTEIN_KINASE_DOM"/>
    <property type="match status" value="1"/>
</dbReference>
<dbReference type="InterPro" id="IPR011009">
    <property type="entry name" value="Kinase-like_dom_sf"/>
</dbReference>
<keyword evidence="2" id="KW-0808">Transferase</keyword>
<dbReference type="OrthoDB" id="9786339at2"/>
<dbReference type="RefSeq" id="WP_142535627.1">
    <property type="nucleotide sequence ID" value="NZ_SGJB01000005.1"/>
</dbReference>
<feature type="transmembrane region" description="Helical" evidence="6">
    <location>
        <begin position="318"/>
        <end position="338"/>
    </location>
</feature>